<keyword evidence="1" id="KW-0805">Transcription regulation</keyword>
<gene>
    <name evidence="5" type="ORF">CLV54_2880</name>
</gene>
<feature type="domain" description="Transcriptional regulator LacI/GalR-like sensor" evidence="4">
    <location>
        <begin position="123"/>
        <end position="280"/>
    </location>
</feature>
<organism evidence="5 6">
    <name type="scientific">Compostimonas suwonensis</name>
    <dbReference type="NCBI Taxonomy" id="1048394"/>
    <lineage>
        <taxon>Bacteria</taxon>
        <taxon>Bacillati</taxon>
        <taxon>Actinomycetota</taxon>
        <taxon>Actinomycetes</taxon>
        <taxon>Micrococcales</taxon>
        <taxon>Microbacteriaceae</taxon>
        <taxon>Compostimonas</taxon>
    </lineage>
</organism>
<dbReference type="GO" id="GO:0003700">
    <property type="term" value="F:DNA-binding transcription factor activity"/>
    <property type="evidence" value="ECO:0007669"/>
    <property type="project" value="TreeGrafter"/>
</dbReference>
<evidence type="ECO:0000256" key="2">
    <source>
        <dbReference type="ARBA" id="ARBA00023125"/>
    </source>
</evidence>
<dbReference type="GO" id="GO:0000976">
    <property type="term" value="F:transcription cis-regulatory region binding"/>
    <property type="evidence" value="ECO:0007669"/>
    <property type="project" value="TreeGrafter"/>
</dbReference>
<dbReference type="InterPro" id="IPR046335">
    <property type="entry name" value="LacI/GalR-like_sensor"/>
</dbReference>
<name>A0A2M9BC51_9MICO</name>
<dbReference type="Gene3D" id="3.40.50.2300">
    <property type="match status" value="2"/>
</dbReference>
<keyword evidence="6" id="KW-1185">Reference proteome</keyword>
<comment type="caution">
    <text evidence="5">The sequence shown here is derived from an EMBL/GenBank/DDBJ whole genome shotgun (WGS) entry which is preliminary data.</text>
</comment>
<proteinExistence type="predicted"/>
<keyword evidence="2 5" id="KW-0238">DNA-binding</keyword>
<dbReference type="InterPro" id="IPR028082">
    <property type="entry name" value="Peripla_BP_I"/>
</dbReference>
<evidence type="ECO:0000256" key="1">
    <source>
        <dbReference type="ARBA" id="ARBA00023015"/>
    </source>
</evidence>
<sequence>MDDGEVSVHHTVGFALAKPAEVLGAEPYMHELVAGIERVLVPRGGSLLLRIVPTAAEVAATIRRWAEGGLVDAVVLIDLVPHDPIVDLVRDLAIPAVVSGDPETAGGLTTVWSQDDLAMETAVEAMLELGHTRIAHLTGPAHMAHTRLRMSAFERLAGRGDAATSIHEGDYTERSGREITLELLRGEHPPTAVIADNDLMAIGALAAAAELEVSVPSQLSILAWDDSPLCQLSEPPLSAMSHDVQTIGELIAIAVLDAEAGRASESIRAPRAEFVARGSTTAPPVTEASASVLGKIQT</sequence>
<dbReference type="PANTHER" id="PTHR30146:SF155">
    <property type="entry name" value="ALANINE RACEMASE"/>
    <property type="match status" value="1"/>
</dbReference>
<keyword evidence="3" id="KW-0804">Transcription</keyword>
<dbReference type="Pfam" id="PF13377">
    <property type="entry name" value="Peripla_BP_3"/>
    <property type="match status" value="1"/>
</dbReference>
<dbReference type="SUPFAM" id="SSF53822">
    <property type="entry name" value="Periplasmic binding protein-like I"/>
    <property type="match status" value="1"/>
</dbReference>
<dbReference type="AlphaFoldDB" id="A0A2M9BC51"/>
<dbReference type="CDD" id="cd06267">
    <property type="entry name" value="PBP1_LacI_sugar_binding-like"/>
    <property type="match status" value="1"/>
</dbReference>
<dbReference type="PANTHER" id="PTHR30146">
    <property type="entry name" value="LACI-RELATED TRANSCRIPTIONAL REPRESSOR"/>
    <property type="match status" value="1"/>
</dbReference>
<protein>
    <submittedName>
        <fullName evidence="5">DNA-binding LacI/PurR family transcriptional regulator</fullName>
    </submittedName>
</protein>
<dbReference type="Proteomes" id="UP000230161">
    <property type="component" value="Unassembled WGS sequence"/>
</dbReference>
<evidence type="ECO:0000313" key="5">
    <source>
        <dbReference type="EMBL" id="PJJ55533.1"/>
    </source>
</evidence>
<evidence type="ECO:0000313" key="6">
    <source>
        <dbReference type="Proteomes" id="UP000230161"/>
    </source>
</evidence>
<evidence type="ECO:0000259" key="4">
    <source>
        <dbReference type="Pfam" id="PF13377"/>
    </source>
</evidence>
<evidence type="ECO:0000256" key="3">
    <source>
        <dbReference type="ARBA" id="ARBA00023163"/>
    </source>
</evidence>
<dbReference type="EMBL" id="PGFB01000005">
    <property type="protein sequence ID" value="PJJ55533.1"/>
    <property type="molecule type" value="Genomic_DNA"/>
</dbReference>
<accession>A0A2M9BC51</accession>
<reference evidence="5 6" key="1">
    <citation type="submission" date="2017-11" db="EMBL/GenBank/DDBJ databases">
        <title>Genomic Encyclopedia of Archaeal and Bacterial Type Strains, Phase II (KMG-II): From Individual Species to Whole Genera.</title>
        <authorList>
            <person name="Goeker M."/>
        </authorList>
    </citation>
    <scope>NUCLEOTIDE SEQUENCE [LARGE SCALE GENOMIC DNA]</scope>
    <source>
        <strain evidence="5 6">DSM 25625</strain>
    </source>
</reference>